<evidence type="ECO:0000313" key="9">
    <source>
        <dbReference type="Proteomes" id="UP000006296"/>
    </source>
</evidence>
<dbReference type="CDD" id="cd00569">
    <property type="entry name" value="HTH_Hin_like"/>
    <property type="match status" value="1"/>
</dbReference>
<evidence type="ECO:0000256" key="4">
    <source>
        <dbReference type="ARBA" id="ARBA00023172"/>
    </source>
</evidence>
<dbReference type="RefSeq" id="WP_014977748.1">
    <property type="nucleotide sequence ID" value="NC_018678.1"/>
</dbReference>
<evidence type="ECO:0000313" key="8">
    <source>
        <dbReference type="EMBL" id="AFT76423.1"/>
    </source>
</evidence>
<feature type="active site" description="O-(5'-phospho-DNA)-serine intermediate" evidence="5 6">
    <location>
        <position position="10"/>
    </location>
</feature>
<dbReference type="SUPFAM" id="SSF46689">
    <property type="entry name" value="Homeodomain-like"/>
    <property type="match status" value="1"/>
</dbReference>
<dbReference type="InterPro" id="IPR050639">
    <property type="entry name" value="SSR_resolvase"/>
</dbReference>
<dbReference type="InterPro" id="IPR006120">
    <property type="entry name" value="Resolvase_HTH_dom"/>
</dbReference>
<sequence>MEFVGYARVSTQQQDLTQQIDKLEAYGCKKIFKGKHSGKEATNKEALEALLKYVREGDTVVVTKLDRLGRSLSQVLVCLDTLVERGVNLVTIDQPIDTNKSDALSKAMVQLLGMFAELERNFIVTRTQEGKAATGNYGGRKPKLSESQRLEIKNRLKKGHSKMQLSKEFGVSRATILNISRS</sequence>
<keyword evidence="2" id="KW-0229">DNA integration</keyword>
<dbReference type="Gene3D" id="1.10.10.60">
    <property type="entry name" value="Homeodomain-like"/>
    <property type="match status" value="1"/>
</dbReference>
<reference evidence="9" key="1">
    <citation type="journal article" date="2012" name="Sci. Rep.">
        <title>Genomes of surface isolates of Alteromonas macleodii: the life of a widespread marine opportunistic copiotroph.</title>
        <authorList>
            <person name="Lopez-Perez M."/>
            <person name="Gonzaga A."/>
            <person name="Martin-Cuadrado A.B."/>
            <person name="Onyshchenko O."/>
            <person name="Ghavidel A."/>
            <person name="Ghai R."/>
            <person name="Rodriguez-Valera F."/>
        </authorList>
    </citation>
    <scope>NUCLEOTIDE SEQUENCE [LARGE SCALE GENOMIC DNA]</scope>
    <source>
        <strain evidence="9">English Channel 673</strain>
    </source>
</reference>
<dbReference type="KEGG" id="amg:AMEC673_18735"/>
<dbReference type="InterPro" id="IPR006118">
    <property type="entry name" value="Recombinase_CS"/>
</dbReference>
<evidence type="ECO:0000256" key="6">
    <source>
        <dbReference type="PROSITE-ProRule" id="PRU10137"/>
    </source>
</evidence>
<proteinExistence type="inferred from homology"/>
<accession>A0AB33A3H2</accession>
<keyword evidence="4" id="KW-0233">DNA recombination</keyword>
<evidence type="ECO:0000256" key="3">
    <source>
        <dbReference type="ARBA" id="ARBA00023125"/>
    </source>
</evidence>
<dbReference type="GO" id="GO:0000150">
    <property type="term" value="F:DNA strand exchange activity"/>
    <property type="evidence" value="ECO:0007669"/>
    <property type="project" value="InterPro"/>
</dbReference>
<dbReference type="EMBL" id="CP003844">
    <property type="protein sequence ID" value="AFT76423.1"/>
    <property type="molecule type" value="Genomic_DNA"/>
</dbReference>
<evidence type="ECO:0000259" key="7">
    <source>
        <dbReference type="PROSITE" id="PS51736"/>
    </source>
</evidence>
<comment type="similarity">
    <text evidence="1">Belongs to the site-specific recombinase resolvase family.</text>
</comment>
<dbReference type="Gene3D" id="3.40.50.1390">
    <property type="entry name" value="Resolvase, N-terminal catalytic domain"/>
    <property type="match status" value="1"/>
</dbReference>
<gene>
    <name evidence="8" type="ordered locus">AMEC673_18735</name>
</gene>
<dbReference type="InterPro" id="IPR009057">
    <property type="entry name" value="Homeodomain-like_sf"/>
</dbReference>
<dbReference type="PROSITE" id="PS00398">
    <property type="entry name" value="RECOMBINASES_2"/>
    <property type="match status" value="1"/>
</dbReference>
<evidence type="ECO:0000256" key="2">
    <source>
        <dbReference type="ARBA" id="ARBA00022908"/>
    </source>
</evidence>
<dbReference type="GO" id="GO:0015074">
    <property type="term" value="P:DNA integration"/>
    <property type="evidence" value="ECO:0007669"/>
    <property type="project" value="UniProtKB-KW"/>
</dbReference>
<dbReference type="GO" id="GO:0003677">
    <property type="term" value="F:DNA binding"/>
    <property type="evidence" value="ECO:0007669"/>
    <property type="project" value="UniProtKB-KW"/>
</dbReference>
<evidence type="ECO:0000256" key="1">
    <source>
        <dbReference type="ARBA" id="ARBA00009913"/>
    </source>
</evidence>
<dbReference type="SMART" id="SM00857">
    <property type="entry name" value="Resolvase"/>
    <property type="match status" value="1"/>
</dbReference>
<dbReference type="PROSITE" id="PS51736">
    <property type="entry name" value="RECOMBINASES_3"/>
    <property type="match status" value="1"/>
</dbReference>
<dbReference type="InterPro" id="IPR006119">
    <property type="entry name" value="Resolv_N"/>
</dbReference>
<dbReference type="PANTHER" id="PTHR30461:SF26">
    <property type="entry name" value="RESOLVASE HOMOLOG YNEB"/>
    <property type="match status" value="1"/>
</dbReference>
<dbReference type="PROSITE" id="PS00397">
    <property type="entry name" value="RECOMBINASES_1"/>
    <property type="match status" value="1"/>
</dbReference>
<dbReference type="Pfam" id="PF02796">
    <property type="entry name" value="HTH_7"/>
    <property type="match status" value="1"/>
</dbReference>
<name>A0AB33A3H2_ALTME</name>
<dbReference type="AlphaFoldDB" id="A0AB33A3H2"/>
<dbReference type="Proteomes" id="UP000006296">
    <property type="component" value="Chromosome"/>
</dbReference>
<organism evidence="8 9">
    <name type="scientific">Alteromonas macleodii (strain English Channel 673)</name>
    <dbReference type="NCBI Taxonomy" id="1004788"/>
    <lineage>
        <taxon>Bacteria</taxon>
        <taxon>Pseudomonadati</taxon>
        <taxon>Pseudomonadota</taxon>
        <taxon>Gammaproteobacteria</taxon>
        <taxon>Alteromonadales</taxon>
        <taxon>Alteromonadaceae</taxon>
        <taxon>Alteromonas/Salinimonas group</taxon>
        <taxon>Alteromonas</taxon>
    </lineage>
</organism>
<dbReference type="Pfam" id="PF00239">
    <property type="entry name" value="Resolvase"/>
    <property type="match status" value="1"/>
</dbReference>
<dbReference type="SUPFAM" id="SSF53041">
    <property type="entry name" value="Resolvase-like"/>
    <property type="match status" value="1"/>
</dbReference>
<dbReference type="CDD" id="cd03768">
    <property type="entry name" value="SR_ResInv"/>
    <property type="match status" value="1"/>
</dbReference>
<protein>
    <submittedName>
        <fullName evidence="8">Resolvase domain-containing protein</fullName>
    </submittedName>
</protein>
<keyword evidence="3" id="KW-0238">DNA-binding</keyword>
<dbReference type="InterPro" id="IPR036162">
    <property type="entry name" value="Resolvase-like_N_sf"/>
</dbReference>
<dbReference type="PANTHER" id="PTHR30461">
    <property type="entry name" value="DNA-INVERTASE FROM LAMBDOID PROPHAGE"/>
    <property type="match status" value="1"/>
</dbReference>
<feature type="domain" description="Resolvase/invertase-type recombinase catalytic" evidence="7">
    <location>
        <begin position="2"/>
        <end position="138"/>
    </location>
</feature>
<evidence type="ECO:0000256" key="5">
    <source>
        <dbReference type="PIRSR" id="PIRSR606118-50"/>
    </source>
</evidence>